<comment type="similarity">
    <text evidence="1">Belongs to the glycosyl hydrolase 13 family.</text>
</comment>
<dbReference type="GO" id="GO:0000025">
    <property type="term" value="P:maltose catabolic process"/>
    <property type="evidence" value="ECO:0007669"/>
    <property type="project" value="TreeGrafter"/>
</dbReference>
<evidence type="ECO:0000313" key="6">
    <source>
        <dbReference type="EMBL" id="KAJ8098009.1"/>
    </source>
</evidence>
<dbReference type="InterPro" id="IPR013780">
    <property type="entry name" value="Glyco_hydro_b"/>
</dbReference>
<dbReference type="Pfam" id="PF00128">
    <property type="entry name" value="Alpha-amylase"/>
    <property type="match status" value="1"/>
</dbReference>
<dbReference type="InterPro" id="IPR017853">
    <property type="entry name" value="GH"/>
</dbReference>
<evidence type="ECO:0000259" key="5">
    <source>
        <dbReference type="SMART" id="SM00642"/>
    </source>
</evidence>
<dbReference type="InterPro" id="IPR045857">
    <property type="entry name" value="O16G_dom_2"/>
</dbReference>
<keyword evidence="3" id="KW-0326">Glycosidase</keyword>
<dbReference type="FunFam" id="3.20.20.80:FF:000087">
    <property type="entry name" value="Oligo-1,6-glucosidase IMA1"/>
    <property type="match status" value="1"/>
</dbReference>
<dbReference type="EMBL" id="JARPMG010000010">
    <property type="protein sequence ID" value="KAJ8098009.1"/>
    <property type="molecule type" value="Genomic_DNA"/>
</dbReference>
<evidence type="ECO:0000256" key="3">
    <source>
        <dbReference type="ARBA" id="ARBA00023295"/>
    </source>
</evidence>
<dbReference type="SUPFAM" id="SSF51011">
    <property type="entry name" value="Glycosyl hydrolase domain"/>
    <property type="match status" value="1"/>
</dbReference>
<protein>
    <submittedName>
        <fullName evidence="6">Glycoside hydrolase superfamily</fullName>
    </submittedName>
</protein>
<dbReference type="GO" id="GO:0004575">
    <property type="term" value="F:sucrose alpha-glucosidase activity"/>
    <property type="evidence" value="ECO:0007669"/>
    <property type="project" value="TreeGrafter"/>
</dbReference>
<organism evidence="6 7">
    <name type="scientific">Lipomyces tetrasporus</name>
    <dbReference type="NCBI Taxonomy" id="54092"/>
    <lineage>
        <taxon>Eukaryota</taxon>
        <taxon>Fungi</taxon>
        <taxon>Dikarya</taxon>
        <taxon>Ascomycota</taxon>
        <taxon>Saccharomycotina</taxon>
        <taxon>Lipomycetes</taxon>
        <taxon>Lipomycetales</taxon>
        <taxon>Lipomycetaceae</taxon>
        <taxon>Lipomyces</taxon>
    </lineage>
</organism>
<dbReference type="SMART" id="SM00642">
    <property type="entry name" value="Aamy"/>
    <property type="match status" value="1"/>
</dbReference>
<evidence type="ECO:0000313" key="7">
    <source>
        <dbReference type="Proteomes" id="UP001217417"/>
    </source>
</evidence>
<keyword evidence="2 6" id="KW-0378">Hydrolase</keyword>
<dbReference type="Gene3D" id="3.90.400.10">
    <property type="entry name" value="Oligo-1,6-glucosidase, Domain 2"/>
    <property type="match status" value="1"/>
</dbReference>
<evidence type="ECO:0000256" key="1">
    <source>
        <dbReference type="ARBA" id="ARBA00008061"/>
    </source>
</evidence>
<dbReference type="GeneID" id="80884565"/>
<dbReference type="PANTHER" id="PTHR10357">
    <property type="entry name" value="ALPHA-AMYLASE FAMILY MEMBER"/>
    <property type="match status" value="1"/>
</dbReference>
<dbReference type="CDD" id="cd11333">
    <property type="entry name" value="AmyAc_SI_OligoGlu_DGase"/>
    <property type="match status" value="1"/>
</dbReference>
<keyword evidence="7" id="KW-1185">Reference proteome</keyword>
<dbReference type="SUPFAM" id="SSF51445">
    <property type="entry name" value="(Trans)glycosidases"/>
    <property type="match status" value="1"/>
</dbReference>
<name>A0AAD7QMQ4_9ASCO</name>
<dbReference type="NCBIfam" id="NF008183">
    <property type="entry name" value="PRK10933.1"/>
    <property type="match status" value="1"/>
</dbReference>
<comment type="caution">
    <text evidence="6">The sequence shown here is derived from an EMBL/GenBank/DDBJ whole genome shotgun (WGS) entry which is preliminary data.</text>
</comment>
<evidence type="ECO:0000256" key="4">
    <source>
        <dbReference type="ARBA" id="ARBA00026248"/>
    </source>
</evidence>
<sequence length="576" mass="66030">MTITKLPVHHAWWKESNVYQIYPASFKDSNGDGIGDIPGIISELDYIAGLGVDIVWLCPCYKSPQVDMGYDISDYKDIYEKYGTLSDIDELASGLHKRGLKFVMDLVVNHTSDQHAWFQSAISSKDSEYRDWYIWKKPKYDSDGTRLPPNNWISCFGGSAWEYDAESDEYYLHLFAKEQPDLNWENPHVRAAVHDIMRFWLDRGVDGFRLDVINFISKDPAMPDAPITNPSSKYQRGDMYYATGPRLHEYLQGLGQILKEYDAFSVGEMPCVFDPSEIINAVGFSRNELSMIFQFEIVDLDHASTGKYKPRTWALTELKKIVNKWQTFMQVNDGWNALYLENHDQARSVSRFASDAPAVRKVAAKMLATFLGFQSGTIFVYEGQELGLANVPTTWGVDKYRDLESLNNYHENVAAGASKEELASILAEMQKKARDNARVPMQWDSSDYAGFSTVTPWMDVNEDYKEWNARSQENDPSSVYAHWQSIFRLRREFKDVLVYGKFILLDPLNESVFAYKRVYGSTEALIVTSFKDSEVTWAVPSEYVNSGKMLLTNYDRSELTGEIVLKPFEALVWLVQ</sequence>
<dbReference type="Gene3D" id="2.60.40.1180">
    <property type="entry name" value="Golgi alpha-mannosidase II"/>
    <property type="match status" value="1"/>
</dbReference>
<feature type="domain" description="Glycosyl hydrolase family 13 catalytic" evidence="5">
    <location>
        <begin position="20"/>
        <end position="438"/>
    </location>
</feature>
<dbReference type="FunFam" id="3.90.400.10:FF:000002">
    <property type="entry name" value="Sucrose isomerase"/>
    <property type="match status" value="1"/>
</dbReference>
<dbReference type="InterPro" id="IPR006047">
    <property type="entry name" value="GH13_cat_dom"/>
</dbReference>
<gene>
    <name evidence="6" type="ORF">POJ06DRAFT_26982</name>
</gene>
<dbReference type="FunFam" id="3.20.20.80:FF:000064">
    <property type="entry name" value="Oligo-1,6-glucosidase"/>
    <property type="match status" value="1"/>
</dbReference>
<dbReference type="AlphaFoldDB" id="A0AAD7QMQ4"/>
<reference evidence="6" key="1">
    <citation type="submission" date="2023-03" db="EMBL/GenBank/DDBJ databases">
        <title>Near-Complete genome sequence of Lipomyces tetrasporous NRRL Y-64009, an oleaginous yeast capable of growing on lignocellulosic hydrolysates.</title>
        <authorList>
            <consortium name="Lawrence Berkeley National Laboratory"/>
            <person name="Jagtap S.S."/>
            <person name="Liu J.-J."/>
            <person name="Walukiewicz H.E."/>
            <person name="Pangilinan J."/>
            <person name="Lipzen A."/>
            <person name="Ahrendt S."/>
            <person name="Koriabine M."/>
            <person name="Cobaugh K."/>
            <person name="Salamov A."/>
            <person name="Yoshinaga Y."/>
            <person name="Ng V."/>
            <person name="Daum C."/>
            <person name="Grigoriev I.V."/>
            <person name="Slininger P.J."/>
            <person name="Dien B.S."/>
            <person name="Jin Y.-S."/>
            <person name="Rao C.V."/>
        </authorList>
    </citation>
    <scope>NUCLEOTIDE SEQUENCE</scope>
    <source>
        <strain evidence="6">NRRL Y-64009</strain>
    </source>
</reference>
<keyword evidence="4" id="KW-0462">Maltose metabolism</keyword>
<dbReference type="RefSeq" id="XP_056041459.1">
    <property type="nucleotide sequence ID" value="XM_056189399.1"/>
</dbReference>
<dbReference type="Gene3D" id="3.20.20.80">
    <property type="entry name" value="Glycosidases"/>
    <property type="match status" value="1"/>
</dbReference>
<dbReference type="GO" id="GO:0004574">
    <property type="term" value="F:oligo-1,6-glucosidase activity"/>
    <property type="evidence" value="ECO:0007669"/>
    <property type="project" value="TreeGrafter"/>
</dbReference>
<proteinExistence type="inferred from homology"/>
<dbReference type="Proteomes" id="UP001217417">
    <property type="component" value="Unassembled WGS sequence"/>
</dbReference>
<accession>A0AAD7QMQ4</accession>
<dbReference type="GO" id="GO:0033934">
    <property type="term" value="F:glucan 1,4-alpha-maltotriohydrolase activity"/>
    <property type="evidence" value="ECO:0007669"/>
    <property type="project" value="TreeGrafter"/>
</dbReference>
<dbReference type="PANTHER" id="PTHR10357:SF232">
    <property type="entry name" value="GLYCOSYL HYDROLASE FAMILY 13 CATALYTIC DOMAIN-CONTAINING PROTEIN"/>
    <property type="match status" value="1"/>
</dbReference>
<dbReference type="GO" id="GO:0004556">
    <property type="term" value="F:alpha-amylase activity"/>
    <property type="evidence" value="ECO:0007669"/>
    <property type="project" value="TreeGrafter"/>
</dbReference>
<evidence type="ECO:0000256" key="2">
    <source>
        <dbReference type="ARBA" id="ARBA00022801"/>
    </source>
</evidence>
<dbReference type="GO" id="GO:0005987">
    <property type="term" value="P:sucrose catabolic process"/>
    <property type="evidence" value="ECO:0007669"/>
    <property type="project" value="TreeGrafter"/>
</dbReference>